<dbReference type="SUPFAM" id="SSF55797">
    <property type="entry name" value="PR-1-like"/>
    <property type="match status" value="1"/>
</dbReference>
<accession>A0A8B0SGA6</accession>
<proteinExistence type="predicted"/>
<organism evidence="2">
    <name type="scientific">Thiothrix fructosivorans</name>
    <dbReference type="NCBI Taxonomy" id="111770"/>
    <lineage>
        <taxon>Bacteria</taxon>
        <taxon>Pseudomonadati</taxon>
        <taxon>Pseudomonadota</taxon>
        <taxon>Gammaproteobacteria</taxon>
        <taxon>Thiotrichales</taxon>
        <taxon>Thiotrichaceae</taxon>
        <taxon>Thiothrix</taxon>
    </lineage>
</organism>
<dbReference type="InterPro" id="IPR035940">
    <property type="entry name" value="CAP_sf"/>
</dbReference>
<evidence type="ECO:0000259" key="1">
    <source>
        <dbReference type="Pfam" id="PF00188"/>
    </source>
</evidence>
<feature type="domain" description="SCP" evidence="1">
    <location>
        <begin position="128"/>
        <end position="240"/>
    </location>
</feature>
<dbReference type="Pfam" id="PF00188">
    <property type="entry name" value="CAP"/>
    <property type="match status" value="1"/>
</dbReference>
<dbReference type="Gene3D" id="3.40.33.10">
    <property type="entry name" value="CAP"/>
    <property type="match status" value="1"/>
</dbReference>
<reference evidence="2" key="1">
    <citation type="submission" date="2021-04" db="EMBL/GenBank/DDBJ databases">
        <title>Complete Genome and methylome analysis of Thiothrix fructosivorans ATCC 49748.</title>
        <authorList>
            <person name="Fomenkov A."/>
            <person name="Sun L."/>
            <person name="Vincze T."/>
            <person name="Grabovich M.Y."/>
            <person name="Roberts R.J."/>
        </authorList>
    </citation>
    <scope>NUCLEOTIDE SEQUENCE</scope>
    <source>
        <strain evidence="2">ATCC 49748</strain>
    </source>
</reference>
<dbReference type="CDD" id="cd05379">
    <property type="entry name" value="CAP_bacterial"/>
    <property type="match status" value="1"/>
</dbReference>
<gene>
    <name evidence="2" type="ORF">J1836_016610</name>
</gene>
<dbReference type="AlphaFoldDB" id="A0A8B0SGA6"/>
<dbReference type="InterPro" id="IPR014044">
    <property type="entry name" value="CAP_dom"/>
</dbReference>
<evidence type="ECO:0000313" key="2">
    <source>
        <dbReference type="EMBL" id="QTX10191.1"/>
    </source>
</evidence>
<sequence>MQVFSVVKRFAVVSIIATFLLSACQEGKLSSYQGDARPSVLLTSEVLGDAPNYPALQPYPLSEELEAAWRVPSSNTGGWTVNPSNRQLARAFYNSVYSASLNTPIEWTGNHAACNAGATSSAFKDSVLARINYFRAMAGVPASVTLSNTFNTKAQQAALMMSANNSLSHTPPSSWRCYTADGYTAASSSNISLGHNGWDAVGGQMRDNGTNNTVAGHRRWLLYPQTQQMGTGDVPAIDTYSAANAVWVFDGRFGSARPTTRDDFVAWPTKGFNPYQVVPVRWSFAYPGANFANATVSMKQGSVNVPVTLETPTNGYGENTLVWRPNNMTPDQDWPKPAADTSYQVSVNNVTVNGSSRNFSYTVTVIDPQSVGTSEEQVQVSGNTNPVGGALATYTFNAVSLAQQYEAYVAEISEATGSYNAESDSLNVTDGTDASYDLIYSDSDISDTAVYRLAPVTSSETVEFPITYIPSGDSILQFDSKLGYATDGQTAALQISVDGGASWRDIYSKTGTSSGNEEESAFSTKTLSLSAYADKLVKFRAQYRHNGYRYVGVTSDVSFLVDNVQISNAQQVVAESIQNTGSATSFSFTPANGKRYALAGRAIPWVGYPGLDWGAVLYSDAAHGVDTQPDAFSFTAQTNVARSSLMTSNEVTVSGIEVAVAMSVAGGHYSINGAAFTNTPRLVSNGDRVRVQHTSATGYATKVDTTLTIGGVDGTFSSTTLTEPVDTTPDAFSFTAQTNVVRSSAMTSNSITVGGINAPAAISVAGGSYSINGGAFTSTAGTVSNGATVRVQHNASANYATKVDTTLTIGGVSSMFSSTTLAEPIPMIFSEKTDVLPSTLMTSNSITVNGLTAPVALTITGGEYSKNSGVYSKAKGTVQNGDQLVVRHTSSSKSKTAVTTTVKLGAQTLTFKSTTLVIDTAPDAFSFAELTNVLPATVLESELVTLTGMNAPTAVSISAGEYSLNGGAYTKAKGTAKTGDTLRVRHVSSSKSQGKVTTALTVGGVKASFVSTVMLLDTVPDAFSFPAKTAVALNTVVESDPATIAGINVPTAVSVSGGEYSLNGGAYTKVKGALKAGDILRVRHLSSKVAKKTVTTTVMVGTIKAVFKSTAQ</sequence>
<protein>
    <submittedName>
        <fullName evidence="2">CAP domain-containing protein</fullName>
    </submittedName>
</protein>
<name>A0A8B0SGA6_9GAMM</name>
<dbReference type="EMBL" id="CP072748">
    <property type="protein sequence ID" value="QTX10191.1"/>
    <property type="molecule type" value="Genomic_DNA"/>
</dbReference>